<dbReference type="eggNOG" id="COG1819">
    <property type="taxonomic scope" value="Bacteria"/>
</dbReference>
<reference evidence="2 3" key="1">
    <citation type="journal article" date="1999" name="Science">
        <title>Genome sequence of the radioresistant bacterium Deinococcus radiodurans R1.</title>
        <authorList>
            <person name="White O."/>
            <person name="Eisen J.A."/>
            <person name="Heidelberg J.F."/>
            <person name="Hickey E.K."/>
            <person name="Peterson J.D."/>
            <person name="Dodson R.J."/>
            <person name="Haft D.H."/>
            <person name="Gwinn M.L."/>
            <person name="Nelson W.C."/>
            <person name="Richardson D.L."/>
            <person name="Moffat K.S."/>
            <person name="Qin H."/>
            <person name="Jiang L."/>
            <person name="Pamphile W."/>
            <person name="Crosby M."/>
            <person name="Shen M."/>
            <person name="Vamathevan J.J."/>
            <person name="Lam P."/>
            <person name="McDonald L."/>
            <person name="Utterback T."/>
            <person name="Zalewski C."/>
            <person name="Makarova K.S."/>
            <person name="Aravind L."/>
            <person name="Daly M.J."/>
            <person name="Minton K.W."/>
            <person name="Fleischmann R.D."/>
            <person name="Ketchum K.A."/>
            <person name="Nelson K.E."/>
            <person name="Salzberg S."/>
            <person name="Smith H.O."/>
            <person name="Venter J.C."/>
            <person name="Fraser C.M."/>
        </authorList>
    </citation>
    <scope>NUCLEOTIDE SEQUENCE [LARGE SCALE GENOMIC DNA]</scope>
    <source>
        <strain evidence="3">ATCC 13939 / DSM 20539 / JCM 16871 / LMG 4051 / NBRC 15346 / NCIMB 9279 / R1 / VKM B-1422</strain>
    </source>
</reference>
<dbReference type="EMBL" id="AE001825">
    <property type="protein sequence ID" value="AAF12451.1"/>
    <property type="molecule type" value="Genomic_DNA"/>
</dbReference>
<proteinExistence type="predicted"/>
<dbReference type="PANTHER" id="PTHR48050">
    <property type="entry name" value="STEROL 3-BETA-GLUCOSYLTRANSFERASE"/>
    <property type="match status" value="1"/>
</dbReference>
<dbReference type="InParanoid" id="Q9RYI3"/>
<dbReference type="InterPro" id="IPR002213">
    <property type="entry name" value="UDP_glucos_trans"/>
</dbReference>
<dbReference type="InterPro" id="IPR050426">
    <property type="entry name" value="Glycosyltransferase_28"/>
</dbReference>
<name>Q9RYI3_DEIRA</name>
<dbReference type="EnsemblBacteria" id="AAF12451">
    <property type="protein sequence ID" value="AAF12451"/>
    <property type="gene ID" value="DR_A0329"/>
</dbReference>
<dbReference type="OrthoDB" id="6620093at2"/>
<dbReference type="Proteomes" id="UP000002524">
    <property type="component" value="Chromosome 2"/>
</dbReference>
<evidence type="ECO:0000313" key="3">
    <source>
        <dbReference type="Proteomes" id="UP000002524"/>
    </source>
</evidence>
<dbReference type="HOGENOM" id="CLU_000537_4_1_0"/>
<dbReference type="GO" id="GO:0008194">
    <property type="term" value="F:UDP-glycosyltransferase activity"/>
    <property type="evidence" value="ECO:0007669"/>
    <property type="project" value="InterPro"/>
</dbReference>
<dbReference type="CAZy" id="GT1">
    <property type="family name" value="Glycosyltransferase Family 1"/>
</dbReference>
<dbReference type="PIR" id="F75587">
    <property type="entry name" value="F75587"/>
</dbReference>
<dbReference type="CDD" id="cd03784">
    <property type="entry name" value="GT1_Gtf-like"/>
    <property type="match status" value="1"/>
</dbReference>
<dbReference type="SUPFAM" id="SSF53756">
    <property type="entry name" value="UDP-Glycosyltransferase/glycogen phosphorylase"/>
    <property type="match status" value="1"/>
</dbReference>
<accession>Q9RYI3</accession>
<dbReference type="Pfam" id="PF06722">
    <property type="entry name" value="EryCIII-like_C"/>
    <property type="match status" value="1"/>
</dbReference>
<organism evidence="2 3">
    <name type="scientific">Deinococcus radiodurans (strain ATCC 13939 / DSM 20539 / JCM 16871 / CCUG 27074 / LMG 4051 / NBRC 15346 / NCIMB 9279 / VKM B-1422 / R1)</name>
    <dbReference type="NCBI Taxonomy" id="243230"/>
    <lineage>
        <taxon>Bacteria</taxon>
        <taxon>Thermotogati</taxon>
        <taxon>Deinococcota</taxon>
        <taxon>Deinococci</taxon>
        <taxon>Deinococcales</taxon>
        <taxon>Deinococcaceae</taxon>
        <taxon>Deinococcus</taxon>
    </lineage>
</organism>
<feature type="domain" description="Erythromycin biosynthesis protein CIII-like C-terminal" evidence="1">
    <location>
        <begin position="278"/>
        <end position="413"/>
    </location>
</feature>
<dbReference type="FunFam" id="3.40.50.2000:FF:000072">
    <property type="entry name" value="Glycosyl transferase"/>
    <property type="match status" value="1"/>
</dbReference>
<evidence type="ECO:0000259" key="1">
    <source>
        <dbReference type="Pfam" id="PF06722"/>
    </source>
</evidence>
<dbReference type="STRING" id="243230.DR_A0329"/>
<dbReference type="GO" id="GO:0016758">
    <property type="term" value="F:hexosyltransferase activity"/>
    <property type="evidence" value="ECO:0007669"/>
    <property type="project" value="UniProtKB-ARBA"/>
</dbReference>
<dbReference type="KEGG" id="dra:DR_A0329"/>
<dbReference type="AlphaFoldDB" id="Q9RYI3"/>
<dbReference type="PATRIC" id="fig|243230.17.peg.3220"/>
<dbReference type="DNASU" id="1798004"/>
<sequence>MRILIASQPIAGHVLPLREIARELARRGHELRWYTGRKFRPQVEAAGAVWEGFVHARDYDDANFDAAFPGRSARRGLAQLLFDLRHVFVGQMEGQFYDLRDLERRWRPDVVLADQTVGAALLREELGGPPVALLGVLPLGIASRDTAPFGLGLAPLGGAAGQLRNRALQVLTERVVFRGISAQLADLCTWLGLPARSFAPPVAPSLMLQPSVPRLEYLRRDLPPQVRFIGPLVLPAGEFTPPAWWNDILTAERPVVLVTQGTLATRPEQLLRPALAALADEDVLVVAAGVAPERLGPLPANARAAAFVPFTALLPHVAVSLTNGGYGGTVQALSHGVPCVVAGRSEDKAEVAARVAYSGAGLNLGTATPSPARIRAAVRRVLREPAFREQAGELGHELRQHDAPREAADWLETLGGKK</sequence>
<dbReference type="PANTHER" id="PTHR48050:SF13">
    <property type="entry name" value="STEROL 3-BETA-GLUCOSYLTRANSFERASE UGT80A2"/>
    <property type="match status" value="1"/>
</dbReference>
<dbReference type="GO" id="GO:0017000">
    <property type="term" value="P:antibiotic biosynthetic process"/>
    <property type="evidence" value="ECO:0007669"/>
    <property type="project" value="UniProtKB-ARBA"/>
</dbReference>
<gene>
    <name evidence="2" type="ordered locus">DR_A0329</name>
</gene>
<evidence type="ECO:0000313" key="2">
    <source>
        <dbReference type="EMBL" id="AAF12451.1"/>
    </source>
</evidence>
<dbReference type="PaxDb" id="243230-DR_A0329"/>
<protein>
    <submittedName>
        <fullName evidence="2">Glycosyltransferase, putative</fullName>
    </submittedName>
</protein>
<dbReference type="Gene3D" id="3.40.50.2000">
    <property type="entry name" value="Glycogen Phosphorylase B"/>
    <property type="match status" value="2"/>
</dbReference>
<dbReference type="RefSeq" id="WP_010889588.1">
    <property type="nucleotide sequence ID" value="NC_001264.1"/>
</dbReference>
<dbReference type="FunCoup" id="Q9RYI3">
    <property type="interactions" value="34"/>
</dbReference>
<keyword evidence="3" id="KW-1185">Reference proteome</keyword>
<dbReference type="InterPro" id="IPR010610">
    <property type="entry name" value="EryCIII-like_C"/>
</dbReference>
<dbReference type="GeneID" id="69519213"/>